<dbReference type="InterPro" id="IPR009057">
    <property type="entry name" value="Homeodomain-like_sf"/>
</dbReference>
<dbReference type="PROSITE" id="PS50977">
    <property type="entry name" value="HTH_TETR_2"/>
    <property type="match status" value="1"/>
</dbReference>
<feature type="DNA-binding region" description="H-T-H motif" evidence="2">
    <location>
        <begin position="32"/>
        <end position="51"/>
    </location>
</feature>
<dbReference type="InterPro" id="IPR050624">
    <property type="entry name" value="HTH-type_Tx_Regulator"/>
</dbReference>
<dbReference type="AlphaFoldDB" id="A0ABD7X5T5"/>
<proteinExistence type="predicted"/>
<evidence type="ECO:0000256" key="1">
    <source>
        <dbReference type="ARBA" id="ARBA00023125"/>
    </source>
</evidence>
<feature type="domain" description="HTH tetR-type" evidence="3">
    <location>
        <begin position="8"/>
        <end position="69"/>
    </location>
</feature>
<name>A0ABD7X5T5_PEDPE</name>
<organism evidence="4 5">
    <name type="scientific">Pediococcus pentosaceus</name>
    <dbReference type="NCBI Taxonomy" id="1255"/>
    <lineage>
        <taxon>Bacteria</taxon>
        <taxon>Bacillati</taxon>
        <taxon>Bacillota</taxon>
        <taxon>Bacilli</taxon>
        <taxon>Lactobacillales</taxon>
        <taxon>Lactobacillaceae</taxon>
        <taxon>Pediococcus</taxon>
    </lineage>
</organism>
<evidence type="ECO:0000259" key="3">
    <source>
        <dbReference type="PROSITE" id="PS50977"/>
    </source>
</evidence>
<accession>A0ABD7X5T5</accession>
<dbReference type="PANTHER" id="PTHR43479">
    <property type="entry name" value="ACREF/ENVCD OPERON REPRESSOR-RELATED"/>
    <property type="match status" value="1"/>
</dbReference>
<dbReference type="GO" id="GO:0003677">
    <property type="term" value="F:DNA binding"/>
    <property type="evidence" value="ECO:0007669"/>
    <property type="project" value="UniProtKB-UniRule"/>
</dbReference>
<dbReference type="Gene3D" id="1.10.357.10">
    <property type="entry name" value="Tetracycline Repressor, domain 2"/>
    <property type="match status" value="1"/>
</dbReference>
<gene>
    <name evidence="4" type="ORF">PWB86_07235</name>
</gene>
<dbReference type="InterPro" id="IPR001647">
    <property type="entry name" value="HTH_TetR"/>
</dbReference>
<sequence length="218" mass="25210">MSRNKYPEQSREKILDVAQKLFLEKGYEQATIQKIVDDLNGMTKGVIYHHFKSKKDIWNAVTARMAGDSTQQRWFENWPGKTGLEKLQRALLKSLSEFQRYDVAYSAEVMLKDPKTIGELFLKNLAEGTNGIEGYVIEGMQDGSIKTEDAHELAEFIITSINLWIGIRFTSLKREQIINKFELLKRVYDGIDVPLITNEIIDMAVRLYDNLQIVQKKF</sequence>
<dbReference type="Proteomes" id="UP001214131">
    <property type="component" value="Chromosome"/>
</dbReference>
<evidence type="ECO:0000313" key="5">
    <source>
        <dbReference type="Proteomes" id="UP001214131"/>
    </source>
</evidence>
<dbReference type="PANTHER" id="PTHR43479:SF11">
    <property type="entry name" value="ACREF_ENVCD OPERON REPRESSOR-RELATED"/>
    <property type="match status" value="1"/>
</dbReference>
<reference evidence="4 5" key="1">
    <citation type="submission" date="2023-02" db="EMBL/GenBank/DDBJ databases">
        <title>Comparative genomics and fermentation flavor characterization of five lactic acid bacteria reveal flavor biosynthesis metabolic pathways in fermented muskmelon puree.</title>
        <authorList>
            <person name="Yuan L."/>
            <person name="Li M."/>
            <person name="Xu X."/>
            <person name="Lao F."/>
            <person name="Wu J."/>
        </authorList>
    </citation>
    <scope>NUCLEOTIDE SEQUENCE [LARGE SCALE GENOMIC DNA]</scope>
    <source>
        <strain evidence="4 5">Ca-4</strain>
    </source>
</reference>
<dbReference type="Pfam" id="PF00440">
    <property type="entry name" value="TetR_N"/>
    <property type="match status" value="1"/>
</dbReference>
<dbReference type="EMBL" id="CP118739">
    <property type="protein sequence ID" value="WEA56980.1"/>
    <property type="molecule type" value="Genomic_DNA"/>
</dbReference>
<dbReference type="RefSeq" id="WP_115154969.1">
    <property type="nucleotide sequence ID" value="NZ_CAKMAM010000004.1"/>
</dbReference>
<dbReference type="SUPFAM" id="SSF46689">
    <property type="entry name" value="Homeodomain-like"/>
    <property type="match status" value="1"/>
</dbReference>
<evidence type="ECO:0000313" key="4">
    <source>
        <dbReference type="EMBL" id="WEA56980.1"/>
    </source>
</evidence>
<protein>
    <submittedName>
        <fullName evidence="4">TetR/AcrR family transcriptional regulator</fullName>
    </submittedName>
</protein>
<keyword evidence="1 2" id="KW-0238">DNA-binding</keyword>
<evidence type="ECO:0000256" key="2">
    <source>
        <dbReference type="PROSITE-ProRule" id="PRU00335"/>
    </source>
</evidence>